<dbReference type="Pfam" id="PF00646">
    <property type="entry name" value="F-box"/>
    <property type="match status" value="1"/>
</dbReference>
<dbReference type="Gene3D" id="2.120.10.80">
    <property type="entry name" value="Kelch-type beta propeller"/>
    <property type="match status" value="1"/>
</dbReference>
<accession>A0AAN7PU57</accession>
<dbReference type="CDD" id="cd22152">
    <property type="entry name" value="F-box_AtAFR-like"/>
    <property type="match status" value="1"/>
</dbReference>
<evidence type="ECO:0000256" key="2">
    <source>
        <dbReference type="ARBA" id="ARBA00022737"/>
    </source>
</evidence>
<dbReference type="Pfam" id="PF25210">
    <property type="entry name" value="Kelch_FKB95"/>
    <property type="match status" value="1"/>
</dbReference>
<evidence type="ECO:0000313" key="5">
    <source>
        <dbReference type="Proteomes" id="UP001345219"/>
    </source>
</evidence>
<dbReference type="SUPFAM" id="SSF117281">
    <property type="entry name" value="Kelch motif"/>
    <property type="match status" value="1"/>
</dbReference>
<evidence type="ECO:0000259" key="3">
    <source>
        <dbReference type="SMART" id="SM00256"/>
    </source>
</evidence>
<dbReference type="InterPro" id="IPR006652">
    <property type="entry name" value="Kelch_1"/>
</dbReference>
<protein>
    <recommendedName>
        <fullName evidence="3">F-box domain-containing protein</fullName>
    </recommendedName>
</protein>
<dbReference type="SMART" id="SM00612">
    <property type="entry name" value="Kelch"/>
    <property type="match status" value="1"/>
</dbReference>
<dbReference type="InterPro" id="IPR057499">
    <property type="entry name" value="Kelch_FKB95"/>
</dbReference>
<dbReference type="EMBL" id="JAXIOK010000016">
    <property type="protein sequence ID" value="KAK4751670.1"/>
    <property type="molecule type" value="Genomic_DNA"/>
</dbReference>
<dbReference type="Proteomes" id="UP001345219">
    <property type="component" value="Chromosome 16"/>
</dbReference>
<sequence>MEYHQSSSSYGTNEMKQTQAPLICGLPDDIAISCLARIPRIYHAALRCVSKRWRDLMASEELYSYRMKHNLDETWIYALCRDKNDQNCCYSLDPNCSRMSWKLVQGIPSRILKRKGVGFEILGKKVYLMGGCGWCEDASDEVFCFDVSTDSWFESASLPIARSYFACEVLNGKIHTIGGLGSKQSDTNSWDTYDHHTHCWKSQSEPNLVHEIEDSVVFDGKIYIRCSVPCISSRVFAMVYEPSSGTWEHADADLASGWHGPAVVIDGRLYVLDQSSGTRLMMWRKESNAWVMVKRLSQSLTRPPCRLVAIGKRIFVIGKGLSTVTFEVDGGTNIGGVMVGSSISKLSSSDCDLVSCKLLML</sequence>
<dbReference type="InterPro" id="IPR036047">
    <property type="entry name" value="F-box-like_dom_sf"/>
</dbReference>
<dbReference type="InterPro" id="IPR015915">
    <property type="entry name" value="Kelch-typ_b-propeller"/>
</dbReference>
<feature type="domain" description="F-box" evidence="3">
    <location>
        <begin position="26"/>
        <end position="66"/>
    </location>
</feature>
<dbReference type="InterPro" id="IPR001810">
    <property type="entry name" value="F-box_dom"/>
</dbReference>
<dbReference type="SMART" id="SM00256">
    <property type="entry name" value="FBOX"/>
    <property type="match status" value="1"/>
</dbReference>
<comment type="caution">
    <text evidence="4">The sequence shown here is derived from an EMBL/GenBank/DDBJ whole genome shotgun (WGS) entry which is preliminary data.</text>
</comment>
<reference evidence="4 5" key="1">
    <citation type="journal article" date="2023" name="Hortic Res">
        <title>Pangenome of water caltrop reveals structural variations and asymmetric subgenome divergence after allopolyploidization.</title>
        <authorList>
            <person name="Zhang X."/>
            <person name="Chen Y."/>
            <person name="Wang L."/>
            <person name="Yuan Y."/>
            <person name="Fang M."/>
            <person name="Shi L."/>
            <person name="Lu R."/>
            <person name="Comes H.P."/>
            <person name="Ma Y."/>
            <person name="Chen Y."/>
            <person name="Huang G."/>
            <person name="Zhou Y."/>
            <person name="Zheng Z."/>
            <person name="Qiu Y."/>
        </authorList>
    </citation>
    <scope>NUCLEOTIDE SEQUENCE [LARGE SCALE GENOMIC DNA]</scope>
    <source>
        <tissue evidence="4">Roots</tissue>
    </source>
</reference>
<dbReference type="PANTHER" id="PTHR46344">
    <property type="entry name" value="OS02G0202900 PROTEIN"/>
    <property type="match status" value="1"/>
</dbReference>
<dbReference type="SUPFAM" id="SSF81383">
    <property type="entry name" value="F-box domain"/>
    <property type="match status" value="1"/>
</dbReference>
<keyword evidence="2" id="KW-0677">Repeat</keyword>
<evidence type="ECO:0000313" key="4">
    <source>
        <dbReference type="EMBL" id="KAK4751670.1"/>
    </source>
</evidence>
<name>A0AAN7PU57_9MYRT</name>
<keyword evidence="5" id="KW-1185">Reference proteome</keyword>
<gene>
    <name evidence="4" type="ORF">SAY87_020468</name>
</gene>
<keyword evidence="1" id="KW-0880">Kelch repeat</keyword>
<proteinExistence type="predicted"/>
<dbReference type="PANTHER" id="PTHR46344:SF26">
    <property type="entry name" value="F-BOX DOMAIN-CONTAINING PROTEIN"/>
    <property type="match status" value="1"/>
</dbReference>
<dbReference type="AlphaFoldDB" id="A0AAN7PU57"/>
<evidence type="ECO:0000256" key="1">
    <source>
        <dbReference type="ARBA" id="ARBA00022441"/>
    </source>
</evidence>
<organism evidence="4 5">
    <name type="scientific">Trapa incisa</name>
    <dbReference type="NCBI Taxonomy" id="236973"/>
    <lineage>
        <taxon>Eukaryota</taxon>
        <taxon>Viridiplantae</taxon>
        <taxon>Streptophyta</taxon>
        <taxon>Embryophyta</taxon>
        <taxon>Tracheophyta</taxon>
        <taxon>Spermatophyta</taxon>
        <taxon>Magnoliopsida</taxon>
        <taxon>eudicotyledons</taxon>
        <taxon>Gunneridae</taxon>
        <taxon>Pentapetalae</taxon>
        <taxon>rosids</taxon>
        <taxon>malvids</taxon>
        <taxon>Myrtales</taxon>
        <taxon>Lythraceae</taxon>
        <taxon>Trapa</taxon>
    </lineage>
</organism>